<dbReference type="Gene3D" id="1.10.8.290">
    <property type="entry name" value="uncharacterized protein sp1917 domain"/>
    <property type="match status" value="1"/>
</dbReference>
<comment type="caution">
    <text evidence="1">The sequence shown here is derived from an EMBL/GenBank/DDBJ whole genome shotgun (WGS) entry which is preliminary data.</text>
</comment>
<keyword evidence="2" id="KW-1185">Reference proteome</keyword>
<dbReference type="Pfam" id="PF09966">
    <property type="entry name" value="DUF2200"/>
    <property type="match status" value="1"/>
</dbReference>
<dbReference type="RefSeq" id="WP_301218150.1">
    <property type="nucleotide sequence ID" value="NZ_JAROCB010000002.1"/>
</dbReference>
<proteinExistence type="predicted"/>
<gene>
    <name evidence="1" type="ORF">P5G59_09050</name>
</gene>
<dbReference type="EMBL" id="JAROCB010000002">
    <property type="protein sequence ID" value="MDN4597285.1"/>
    <property type="molecule type" value="Genomic_DNA"/>
</dbReference>
<reference evidence="1" key="1">
    <citation type="submission" date="2023-03" db="EMBL/GenBank/DDBJ databases">
        <title>MT1 and MT2 Draft Genomes of Novel Species.</title>
        <authorList>
            <person name="Venkateswaran K."/>
        </authorList>
    </citation>
    <scope>NUCLEOTIDE SEQUENCE</scope>
    <source>
        <strain evidence="1">F6_8S_P_1A</strain>
    </source>
</reference>
<dbReference type="InterPro" id="IPR014580">
    <property type="entry name" value="UCP033199"/>
</dbReference>
<organism evidence="1 2">
    <name type="scientific">Leifsonia virtsii</name>
    <dbReference type="NCBI Taxonomy" id="3035915"/>
    <lineage>
        <taxon>Bacteria</taxon>
        <taxon>Bacillati</taxon>
        <taxon>Actinomycetota</taxon>
        <taxon>Actinomycetes</taxon>
        <taxon>Micrococcales</taxon>
        <taxon>Microbacteriaceae</taxon>
        <taxon>Leifsonia</taxon>
    </lineage>
</organism>
<dbReference type="InterPro" id="IPR023204">
    <property type="entry name" value="SP1917_dom_sf"/>
</dbReference>
<name>A0ABT8IWV8_9MICO</name>
<evidence type="ECO:0000313" key="2">
    <source>
        <dbReference type="Proteomes" id="UP001174210"/>
    </source>
</evidence>
<sequence>MPMDRLFRMSFASIHPLYVAKVERKGRSADDVDTVICWLTGYDRDGLRAAIDDGRDLETFFAEAPHLNPDASLITGVICGVRVEEIEDPLTQRIRYMDKLVDEVARGKKMSSILRGANAGAALADRTTGR</sequence>
<dbReference type="Proteomes" id="UP001174210">
    <property type="component" value="Unassembled WGS sequence"/>
</dbReference>
<evidence type="ECO:0000313" key="1">
    <source>
        <dbReference type="EMBL" id="MDN4597285.1"/>
    </source>
</evidence>
<protein>
    <submittedName>
        <fullName evidence="1">DUF2200 domain-containing protein</fullName>
    </submittedName>
</protein>
<dbReference type="PIRSF" id="PIRSF033199">
    <property type="entry name" value="UCP033199"/>
    <property type="match status" value="1"/>
</dbReference>
<accession>A0ABT8IWV8</accession>